<evidence type="ECO:0000256" key="1">
    <source>
        <dbReference type="SAM" id="SignalP"/>
    </source>
</evidence>
<accession>A0A368GK49</accession>
<keyword evidence="1" id="KW-0732">Signal</keyword>
<dbReference type="OrthoDB" id="5891094at2759"/>
<evidence type="ECO:0000313" key="2">
    <source>
        <dbReference type="EMBL" id="RCN44761.1"/>
    </source>
</evidence>
<protein>
    <recommendedName>
        <fullName evidence="4">Saposin B-type domain-containing protein</fullName>
    </recommendedName>
</protein>
<name>A0A368GK49_ANCCA</name>
<feature type="chain" id="PRO_5016909239" description="Saposin B-type domain-containing protein" evidence="1">
    <location>
        <begin position="18"/>
        <end position="123"/>
    </location>
</feature>
<dbReference type="AlphaFoldDB" id="A0A368GK49"/>
<dbReference type="EMBL" id="JOJR01000120">
    <property type="protein sequence ID" value="RCN44761.1"/>
    <property type="molecule type" value="Genomic_DNA"/>
</dbReference>
<evidence type="ECO:0000313" key="3">
    <source>
        <dbReference type="Proteomes" id="UP000252519"/>
    </source>
</evidence>
<organism evidence="2 3">
    <name type="scientific">Ancylostoma caninum</name>
    <name type="common">Dog hookworm</name>
    <dbReference type="NCBI Taxonomy" id="29170"/>
    <lineage>
        <taxon>Eukaryota</taxon>
        <taxon>Metazoa</taxon>
        <taxon>Ecdysozoa</taxon>
        <taxon>Nematoda</taxon>
        <taxon>Chromadorea</taxon>
        <taxon>Rhabditida</taxon>
        <taxon>Rhabditina</taxon>
        <taxon>Rhabditomorpha</taxon>
        <taxon>Strongyloidea</taxon>
        <taxon>Ancylostomatidae</taxon>
        <taxon>Ancylostomatinae</taxon>
        <taxon>Ancylostoma</taxon>
    </lineage>
</organism>
<evidence type="ECO:0008006" key="4">
    <source>
        <dbReference type="Google" id="ProtNLM"/>
    </source>
</evidence>
<dbReference type="Proteomes" id="UP000252519">
    <property type="component" value="Unassembled WGS sequence"/>
</dbReference>
<keyword evidence="3" id="KW-1185">Reference proteome</keyword>
<sequence>MRTTLVVLSALAAITFAKNRDCKMCVFITAVIKKAMMREMELTNEKVIQFTCPRLLRNNPRFIEKPCKRIVREILGSRILMRKIKRKKGLGDWTSYFCSRELSKKYCPNGYYNPTMFRDLSGA</sequence>
<feature type="signal peptide" evidence="1">
    <location>
        <begin position="1"/>
        <end position="17"/>
    </location>
</feature>
<comment type="caution">
    <text evidence="2">The sequence shown here is derived from an EMBL/GenBank/DDBJ whole genome shotgun (WGS) entry which is preliminary data.</text>
</comment>
<gene>
    <name evidence="2" type="ORF">ANCCAN_09200</name>
</gene>
<proteinExistence type="predicted"/>
<reference evidence="2 3" key="1">
    <citation type="submission" date="2014-10" db="EMBL/GenBank/DDBJ databases">
        <title>Draft genome of the hookworm Ancylostoma caninum.</title>
        <authorList>
            <person name="Mitreva M."/>
        </authorList>
    </citation>
    <scope>NUCLEOTIDE SEQUENCE [LARGE SCALE GENOMIC DNA]</scope>
    <source>
        <strain evidence="2 3">Baltimore</strain>
    </source>
</reference>